<proteinExistence type="predicted"/>
<dbReference type="InterPro" id="IPR009967">
    <property type="entry name" value="Flagellum_FlbT"/>
</dbReference>
<keyword evidence="1" id="KW-0678">Repressor</keyword>
<dbReference type="EMBL" id="CP015089">
    <property type="protein sequence ID" value="APZ50464.1"/>
    <property type="molecule type" value="Genomic_DNA"/>
</dbReference>
<keyword evidence="2" id="KW-1005">Bacterial flagellum biogenesis</keyword>
<dbReference type="GO" id="GO:0006402">
    <property type="term" value="P:mRNA catabolic process"/>
    <property type="evidence" value="ECO:0007669"/>
    <property type="project" value="InterPro"/>
</dbReference>
<reference evidence="4 5" key="1">
    <citation type="submission" date="2016-04" db="EMBL/GenBank/DDBJ databases">
        <title>Deep-sea bacteria in the southern Pacific.</title>
        <authorList>
            <person name="Tang K."/>
        </authorList>
    </citation>
    <scope>NUCLEOTIDE SEQUENCE [LARGE SCALE GENOMIC DNA]</scope>
    <source>
        <strain evidence="4 5">JLT2014</strain>
        <plasmid evidence="5">ppaby5</plasmid>
    </source>
</reference>
<protein>
    <submittedName>
        <fullName evidence="4">Flagellar protein FlaF</fullName>
    </submittedName>
</protein>
<dbReference type="RefSeq" id="WP_076694134.1">
    <property type="nucleotide sequence ID" value="NZ_CP015089.1"/>
</dbReference>
<dbReference type="OrthoDB" id="8561314at2"/>
<name>A0A1P8UM26_9RHOB</name>
<keyword evidence="4" id="KW-0282">Flagellum</keyword>
<evidence type="ECO:0000256" key="3">
    <source>
        <dbReference type="ARBA" id="ARBA00022884"/>
    </source>
</evidence>
<keyword evidence="3" id="KW-0694">RNA-binding</keyword>
<gene>
    <name evidence="4" type="ORF">Ga0080574_TMP130</name>
</gene>
<evidence type="ECO:0000256" key="1">
    <source>
        <dbReference type="ARBA" id="ARBA00022491"/>
    </source>
</evidence>
<dbReference type="GO" id="GO:0048027">
    <property type="term" value="F:mRNA 5'-UTR binding"/>
    <property type="evidence" value="ECO:0007669"/>
    <property type="project" value="InterPro"/>
</dbReference>
<keyword evidence="5" id="KW-1185">Reference proteome</keyword>
<evidence type="ECO:0000313" key="5">
    <source>
        <dbReference type="Proteomes" id="UP000187059"/>
    </source>
</evidence>
<evidence type="ECO:0000256" key="2">
    <source>
        <dbReference type="ARBA" id="ARBA00022795"/>
    </source>
</evidence>
<dbReference type="Proteomes" id="UP000187059">
    <property type="component" value="Plasmid pPABY5"/>
</dbReference>
<dbReference type="AlphaFoldDB" id="A0A1P8UM26"/>
<keyword evidence="4" id="KW-0969">Cilium</keyword>
<organism evidence="4 5">
    <name type="scientific">Salipiger abyssi</name>
    <dbReference type="NCBI Taxonomy" id="1250539"/>
    <lineage>
        <taxon>Bacteria</taxon>
        <taxon>Pseudomonadati</taxon>
        <taxon>Pseudomonadota</taxon>
        <taxon>Alphaproteobacteria</taxon>
        <taxon>Rhodobacterales</taxon>
        <taxon>Roseobacteraceae</taxon>
        <taxon>Salipiger</taxon>
    </lineage>
</organism>
<keyword evidence="4" id="KW-0966">Cell projection</keyword>
<accession>A0A1P8UM26</accession>
<dbReference type="GO" id="GO:1902209">
    <property type="term" value="P:negative regulation of bacterial-type flagellum assembly"/>
    <property type="evidence" value="ECO:0007669"/>
    <property type="project" value="InterPro"/>
</dbReference>
<sequence length="148" mass="16578">MALNLTLKPFERLVVNGCMMRNGGRKSTITVENRADIIRETDLLKPEAAATPVKAVYYLIQSALIYPEKREDLAKAAQKRLAELVTVFSADLRFHVFSAANNVSRMEYYTALRDLRPLIAREAEVLGAAGLDPTQLVDETTDPERKRA</sequence>
<dbReference type="GO" id="GO:0044781">
    <property type="term" value="P:bacterial-type flagellum organization"/>
    <property type="evidence" value="ECO:0007669"/>
    <property type="project" value="UniProtKB-KW"/>
</dbReference>
<evidence type="ECO:0000313" key="4">
    <source>
        <dbReference type="EMBL" id="APZ50464.1"/>
    </source>
</evidence>
<dbReference type="Pfam" id="PF07378">
    <property type="entry name" value="FlbT"/>
    <property type="match status" value="1"/>
</dbReference>
<dbReference type="KEGG" id="paby:Ga0080574_TMP130"/>
<geneLocation type="plasmid" evidence="5">
    <name>ppaby5</name>
</geneLocation>
<keyword evidence="4" id="KW-0614">Plasmid</keyword>